<reference evidence="4" key="1">
    <citation type="journal article" date="2019" name="Int. J. Syst. Evol. Microbiol.">
        <title>The Global Catalogue of Microorganisms (GCM) 10K type strain sequencing project: providing services to taxonomists for standard genome sequencing and annotation.</title>
        <authorList>
            <consortium name="The Broad Institute Genomics Platform"/>
            <consortium name="The Broad Institute Genome Sequencing Center for Infectious Disease"/>
            <person name="Wu L."/>
            <person name="Ma J."/>
        </authorList>
    </citation>
    <scope>NUCLEOTIDE SEQUENCE [LARGE SCALE GENOMIC DNA]</scope>
    <source>
        <strain evidence="4">CCUG 62763</strain>
    </source>
</reference>
<evidence type="ECO:0000259" key="1">
    <source>
        <dbReference type="Pfam" id="PF01927"/>
    </source>
</evidence>
<keyword evidence="4" id="KW-1185">Reference proteome</keyword>
<comment type="caution">
    <text evidence="3">The sequence shown here is derived from an EMBL/GenBank/DDBJ whole genome shotgun (WGS) entry which is preliminary data.</text>
</comment>
<protein>
    <submittedName>
        <fullName evidence="3">Mut7-C RNAse domain-containing protein</fullName>
    </submittedName>
</protein>
<evidence type="ECO:0000313" key="4">
    <source>
        <dbReference type="Proteomes" id="UP001596025"/>
    </source>
</evidence>
<dbReference type="RefSeq" id="WP_387991312.1">
    <property type="nucleotide sequence ID" value="NZ_JBHSGR010000019.1"/>
</dbReference>
<dbReference type="InterPro" id="IPR002782">
    <property type="entry name" value="Mut7-C_RNAse_dom"/>
</dbReference>
<dbReference type="PANTHER" id="PTHR39081:SF1">
    <property type="entry name" value="MUT7-C RNASE DOMAIN-CONTAINING PROTEIN"/>
    <property type="match status" value="1"/>
</dbReference>
<sequence>MTVTVAVDDALRPLLPARDRASGRRVLAADPDATAGHLVQAAGVPLTEVGELLVDGVPLSRDARPPPGATVVVRPVPRPQPVPPGGFLLDVGLGALARRMRLLGLDAAWSPEARAPDADDAELVAAAVAEDRVLLTQDRGLLMRRALAAGAWVRGAAPDEQLADVLDRFRPPLAPLTRCPACNGVPVAVDAAAVAGELEPGTRRTATDFSRCPDCGRVYWRGAHARRIDALVERARRLTAG</sequence>
<evidence type="ECO:0000259" key="2">
    <source>
        <dbReference type="Pfam" id="PF14451"/>
    </source>
</evidence>
<feature type="domain" description="Mut7-C RNAse" evidence="1">
    <location>
        <begin position="87"/>
        <end position="231"/>
    </location>
</feature>
<dbReference type="PANTHER" id="PTHR39081">
    <property type="entry name" value="MUT7-C DOMAIN-CONTAINING PROTEIN"/>
    <property type="match status" value="1"/>
</dbReference>
<dbReference type="Pfam" id="PF14451">
    <property type="entry name" value="Ub-Mut7C"/>
    <property type="match status" value="1"/>
</dbReference>
<gene>
    <name evidence="3" type="ORF">ACFO3M_16925</name>
</gene>
<dbReference type="EMBL" id="JBHSGR010000019">
    <property type="protein sequence ID" value="MFC4695085.1"/>
    <property type="molecule type" value="Genomic_DNA"/>
</dbReference>
<dbReference type="Proteomes" id="UP001596025">
    <property type="component" value="Unassembled WGS sequence"/>
</dbReference>
<accession>A0ABV9LPP0</accession>
<dbReference type="Pfam" id="PF01927">
    <property type="entry name" value="Mut7-C"/>
    <property type="match status" value="1"/>
</dbReference>
<organism evidence="3 4">
    <name type="scientific">Geodermatophilus arenarius</name>
    <dbReference type="NCBI Taxonomy" id="1137990"/>
    <lineage>
        <taxon>Bacteria</taxon>
        <taxon>Bacillati</taxon>
        <taxon>Actinomycetota</taxon>
        <taxon>Actinomycetes</taxon>
        <taxon>Geodermatophilales</taxon>
        <taxon>Geodermatophilaceae</taxon>
        <taxon>Geodermatophilus</taxon>
    </lineage>
</organism>
<proteinExistence type="predicted"/>
<dbReference type="InterPro" id="IPR027798">
    <property type="entry name" value="Ub_Mut7C"/>
</dbReference>
<evidence type="ECO:0000313" key="3">
    <source>
        <dbReference type="EMBL" id="MFC4695085.1"/>
    </source>
</evidence>
<name>A0ABV9LPP0_9ACTN</name>
<feature type="domain" description="Ubiquitin Mut7-C" evidence="2">
    <location>
        <begin position="3"/>
        <end position="79"/>
    </location>
</feature>